<dbReference type="GO" id="GO:1990170">
    <property type="term" value="P:stress response to cadmium ion"/>
    <property type="evidence" value="ECO:0007669"/>
    <property type="project" value="TreeGrafter"/>
</dbReference>
<dbReference type="GO" id="GO:0050897">
    <property type="term" value="F:cobalt ion binding"/>
    <property type="evidence" value="ECO:0007669"/>
    <property type="project" value="TreeGrafter"/>
</dbReference>
<dbReference type="PANTHER" id="PTHR38430">
    <property type="entry name" value="PROTEIN-ARGININE KINASE ACTIVATOR PROTEIN"/>
    <property type="match status" value="1"/>
</dbReference>
<evidence type="ECO:0000259" key="1">
    <source>
        <dbReference type="Pfam" id="PF02151"/>
    </source>
</evidence>
<dbReference type="Proteomes" id="UP000051012">
    <property type="component" value="Unassembled WGS sequence"/>
</dbReference>
<feature type="domain" description="UVR" evidence="1">
    <location>
        <begin position="125"/>
        <end position="151"/>
    </location>
</feature>
<dbReference type="AlphaFoldDB" id="A0A0S7YC20"/>
<dbReference type="Pfam" id="PF02151">
    <property type="entry name" value="UVR"/>
    <property type="match status" value="1"/>
</dbReference>
<dbReference type="InterPro" id="IPR001943">
    <property type="entry name" value="UVR_dom"/>
</dbReference>
<dbReference type="GO" id="GO:0005507">
    <property type="term" value="F:copper ion binding"/>
    <property type="evidence" value="ECO:0007669"/>
    <property type="project" value="TreeGrafter"/>
</dbReference>
<proteinExistence type="predicted"/>
<dbReference type="GO" id="GO:1990169">
    <property type="term" value="P:stress response to copper ion"/>
    <property type="evidence" value="ECO:0007669"/>
    <property type="project" value="TreeGrafter"/>
</dbReference>
<accession>A0A0S7YC20</accession>
<protein>
    <recommendedName>
        <fullName evidence="1">UVR domain-containing protein</fullName>
    </recommendedName>
</protein>
<dbReference type="EMBL" id="LJNI01000109">
    <property type="protein sequence ID" value="KPJ71983.1"/>
    <property type="molecule type" value="Genomic_DNA"/>
</dbReference>
<dbReference type="PANTHER" id="PTHR38430:SF1">
    <property type="entry name" value="PROTEIN-ARGININE KINASE ACTIVATOR PROTEIN"/>
    <property type="match status" value="1"/>
</dbReference>
<evidence type="ECO:0000313" key="2">
    <source>
        <dbReference type="EMBL" id="KPJ71983.1"/>
    </source>
</evidence>
<dbReference type="GO" id="GO:0046870">
    <property type="term" value="F:cadmium ion binding"/>
    <property type="evidence" value="ECO:0007669"/>
    <property type="project" value="TreeGrafter"/>
</dbReference>
<gene>
    <name evidence="2" type="ORF">AMJ52_07870</name>
</gene>
<comment type="caution">
    <text evidence="2">The sequence shown here is derived from an EMBL/GenBank/DDBJ whole genome shotgun (WGS) entry which is preliminary data.</text>
</comment>
<evidence type="ECO:0000313" key="3">
    <source>
        <dbReference type="Proteomes" id="UP000051012"/>
    </source>
</evidence>
<dbReference type="GO" id="GO:0008270">
    <property type="term" value="F:zinc ion binding"/>
    <property type="evidence" value="ECO:0007669"/>
    <property type="project" value="TreeGrafter"/>
</dbReference>
<dbReference type="InterPro" id="IPR025542">
    <property type="entry name" value="YacH"/>
</dbReference>
<sequence length="158" mass="18118">MLCDECKKNPATIFFKEVLPGKTVELHLCESCAHKRGLMTAKKMSPIEILQKLLKEKSAHDEQTICPGCYMTLAEFKRVGRFGCSKCVRSFESYIKNLLKQIHQSDKHIGRTLSPGEKKGIEVFKLREELKKALENEAYEEAAKIRDKLRKFGIDNVE</sequence>
<organism evidence="2 3">
    <name type="scientific">candidate division TA06 bacterium DG_78</name>
    <dbReference type="NCBI Taxonomy" id="1703772"/>
    <lineage>
        <taxon>Bacteria</taxon>
        <taxon>Bacteria division TA06</taxon>
    </lineage>
</organism>
<dbReference type="PIRSF" id="PIRSF015034">
    <property type="entry name" value="YacH"/>
    <property type="match status" value="1"/>
</dbReference>
<name>A0A0S7YC20_UNCT6</name>
<reference evidence="2 3" key="1">
    <citation type="journal article" date="2015" name="Microbiome">
        <title>Genomic resolution of linkages in carbon, nitrogen, and sulfur cycling among widespread estuary sediment bacteria.</title>
        <authorList>
            <person name="Baker B.J."/>
            <person name="Lazar C.S."/>
            <person name="Teske A.P."/>
            <person name="Dick G.J."/>
        </authorList>
    </citation>
    <scope>NUCLEOTIDE SEQUENCE [LARGE SCALE GENOMIC DNA]</scope>
    <source>
        <strain evidence="2">DG_78</strain>
    </source>
</reference>